<evidence type="ECO:0000313" key="1">
    <source>
        <dbReference type="EMBL" id="CAH2394399.1"/>
    </source>
</evidence>
<dbReference type="EMBL" id="CAKXZS010000001">
    <property type="protein sequence ID" value="CAH2394399.1"/>
    <property type="molecule type" value="Genomic_DNA"/>
</dbReference>
<dbReference type="Proteomes" id="UP001152604">
    <property type="component" value="Unassembled WGS sequence"/>
</dbReference>
<gene>
    <name evidence="1" type="ORF">MES4922_10312</name>
</gene>
<organism evidence="1 2">
    <name type="scientific">Mesorhizobium ventifaucium</name>
    <dbReference type="NCBI Taxonomy" id="666020"/>
    <lineage>
        <taxon>Bacteria</taxon>
        <taxon>Pseudomonadati</taxon>
        <taxon>Pseudomonadota</taxon>
        <taxon>Alphaproteobacteria</taxon>
        <taxon>Hyphomicrobiales</taxon>
        <taxon>Phyllobacteriaceae</taxon>
        <taxon>Mesorhizobium</taxon>
    </lineage>
</organism>
<comment type="caution">
    <text evidence="1">The sequence shown here is derived from an EMBL/GenBank/DDBJ whole genome shotgun (WGS) entry which is preliminary data.</text>
</comment>
<proteinExistence type="predicted"/>
<evidence type="ECO:0000313" key="2">
    <source>
        <dbReference type="Proteomes" id="UP001152604"/>
    </source>
</evidence>
<name>A0ABM9DCZ6_9HYPH</name>
<reference evidence="1" key="1">
    <citation type="submission" date="2022-03" db="EMBL/GenBank/DDBJ databases">
        <authorList>
            <person name="Brunel B."/>
        </authorList>
    </citation>
    <scope>NUCLEOTIDE SEQUENCE</scope>
    <source>
        <strain evidence="1">STM4922sample</strain>
    </source>
</reference>
<protein>
    <submittedName>
        <fullName evidence="1">Uncharacterized protein</fullName>
    </submittedName>
</protein>
<sequence length="79" mass="8938">MTVLDHMSNASGSSWQNGWHLHKDLMHTTHFLVTCRGPELPLLPLRVLRPASFAPNLVSEAAQNYALAYIRLGLEWPRC</sequence>
<accession>A0ABM9DCZ6</accession>
<keyword evidence="2" id="KW-1185">Reference proteome</keyword>